<dbReference type="NCBIfam" id="TIGR00732">
    <property type="entry name" value="dprA"/>
    <property type="match status" value="1"/>
</dbReference>
<dbReference type="Pfam" id="PF02481">
    <property type="entry name" value="DNA_processg_A"/>
    <property type="match status" value="1"/>
</dbReference>
<dbReference type="SUPFAM" id="SSF102405">
    <property type="entry name" value="MCP/YpsA-like"/>
    <property type="match status" value="1"/>
</dbReference>
<accession>A0A9W6PI83</accession>
<proteinExistence type="inferred from homology"/>
<dbReference type="EMBL" id="BSRX01000029">
    <property type="protein sequence ID" value="GLW56660.1"/>
    <property type="molecule type" value="Genomic_DNA"/>
</dbReference>
<sequence length="508" mass="53405">MTAHPAPRAHADQPAVPSDAPTADQVGTRAGCDAGERLRHLVRGAGPPSVHRSRHGPTEPLRTVPTTDGSPGPASPTGPARPSPDGRPGQPHRAAAALAADRPARTGTARSEHRVIRPTAWAAPTVPPDPPEPERISRAALTRLIEPGDAAIGRAVQRLGVVQLLQGFYEGAPANRLGLGADRIAAYQERLRKFNPVTDLERIAKLGGRFIIPGDSEWPSQLDDLGDSRPIGLWIRGLPSQRLPSLRLLALRSVAVVGSRACTAYGRHVAGQLGSELAERGWVVVSGAAYGVDTAAHLGALAVNGMTIAVLASGVDICYPRGNEGLIERIGRDGLLVSELALGMNPTRFRFVLRNRVIAALTRGTVVVEAAPRSGALSTARRARDLNRHTMGVPGPVTSELSAGVHTLIRAGTATMVTSGAEVGELIGAIGADLAPERVGPILPRDALEPPVARVLEAVPASADGAPVQRLAHYAALSEATTVQHLHELSSLGFVERHGAHWRLVRRK</sequence>
<name>A0A9W6PI83_9ACTN</name>
<dbReference type="InterPro" id="IPR036388">
    <property type="entry name" value="WH-like_DNA-bd_sf"/>
</dbReference>
<protein>
    <recommendedName>
        <fullName evidence="3">Smf/DprA SLOG domain-containing protein</fullName>
    </recommendedName>
</protein>
<feature type="region of interest" description="Disordered" evidence="2">
    <location>
        <begin position="1"/>
        <end position="113"/>
    </location>
</feature>
<reference evidence="4" key="1">
    <citation type="submission" date="2023-02" db="EMBL/GenBank/DDBJ databases">
        <title>Kitasatospora phosalacinea NBRC 14362.</title>
        <authorList>
            <person name="Ichikawa N."/>
            <person name="Sato H."/>
            <person name="Tonouchi N."/>
        </authorList>
    </citation>
    <scope>NUCLEOTIDE SEQUENCE</scope>
    <source>
        <strain evidence="4">NBRC 14362</strain>
    </source>
</reference>
<comment type="similarity">
    <text evidence="1">Belongs to the DprA/Smf family.</text>
</comment>
<dbReference type="PANTHER" id="PTHR43022">
    <property type="entry name" value="PROTEIN SMF"/>
    <property type="match status" value="1"/>
</dbReference>
<dbReference type="Proteomes" id="UP001165143">
    <property type="component" value="Unassembled WGS sequence"/>
</dbReference>
<dbReference type="AlphaFoldDB" id="A0A9W6PI83"/>
<feature type="domain" description="Smf/DprA SLOG" evidence="3">
    <location>
        <begin position="210"/>
        <end position="424"/>
    </location>
</feature>
<organism evidence="4 5">
    <name type="scientific">Kitasatospora phosalacinea</name>
    <dbReference type="NCBI Taxonomy" id="2065"/>
    <lineage>
        <taxon>Bacteria</taxon>
        <taxon>Bacillati</taxon>
        <taxon>Actinomycetota</taxon>
        <taxon>Actinomycetes</taxon>
        <taxon>Kitasatosporales</taxon>
        <taxon>Streptomycetaceae</taxon>
        <taxon>Kitasatospora</taxon>
    </lineage>
</organism>
<comment type="caution">
    <text evidence="4">The sequence shown here is derived from an EMBL/GenBank/DDBJ whole genome shotgun (WGS) entry which is preliminary data.</text>
</comment>
<evidence type="ECO:0000259" key="3">
    <source>
        <dbReference type="Pfam" id="PF02481"/>
    </source>
</evidence>
<feature type="compositionally biased region" description="Pro residues" evidence="2">
    <location>
        <begin position="73"/>
        <end position="82"/>
    </location>
</feature>
<dbReference type="InterPro" id="IPR057666">
    <property type="entry name" value="DrpA_SLOG"/>
</dbReference>
<evidence type="ECO:0000256" key="2">
    <source>
        <dbReference type="SAM" id="MobiDB-lite"/>
    </source>
</evidence>
<dbReference type="Gene3D" id="3.40.50.450">
    <property type="match status" value="1"/>
</dbReference>
<dbReference type="PANTHER" id="PTHR43022:SF1">
    <property type="entry name" value="PROTEIN SMF"/>
    <property type="match status" value="1"/>
</dbReference>
<evidence type="ECO:0000256" key="1">
    <source>
        <dbReference type="ARBA" id="ARBA00006525"/>
    </source>
</evidence>
<gene>
    <name evidence="4" type="ORF">Kpho01_46710</name>
</gene>
<dbReference type="Gene3D" id="1.10.10.10">
    <property type="entry name" value="Winged helix-like DNA-binding domain superfamily/Winged helix DNA-binding domain"/>
    <property type="match status" value="1"/>
</dbReference>
<evidence type="ECO:0000313" key="5">
    <source>
        <dbReference type="Proteomes" id="UP001165143"/>
    </source>
</evidence>
<evidence type="ECO:0000313" key="4">
    <source>
        <dbReference type="EMBL" id="GLW56660.1"/>
    </source>
</evidence>
<dbReference type="InterPro" id="IPR003488">
    <property type="entry name" value="DprA"/>
</dbReference>
<dbReference type="GO" id="GO:0009294">
    <property type="term" value="P:DNA-mediated transformation"/>
    <property type="evidence" value="ECO:0007669"/>
    <property type="project" value="InterPro"/>
</dbReference>